<proteinExistence type="predicted"/>
<dbReference type="Pfam" id="PF04233">
    <property type="entry name" value="Phage_Mu_F"/>
    <property type="match status" value="1"/>
</dbReference>
<comment type="caution">
    <text evidence="4">The sequence shown here is derived from an EMBL/GenBank/DDBJ whole genome shotgun (WGS) entry which is preliminary data.</text>
</comment>
<evidence type="ECO:0000313" key="4">
    <source>
        <dbReference type="EMBL" id="MEV0968505.1"/>
    </source>
</evidence>
<accession>A0ABV3GA50</accession>
<organism evidence="4 5">
    <name type="scientific">Microtetraspora glauca</name>
    <dbReference type="NCBI Taxonomy" id="1996"/>
    <lineage>
        <taxon>Bacteria</taxon>
        <taxon>Bacillati</taxon>
        <taxon>Actinomycetota</taxon>
        <taxon>Actinomycetes</taxon>
        <taxon>Streptosporangiales</taxon>
        <taxon>Streptosporangiaceae</taxon>
        <taxon>Microtetraspora</taxon>
    </lineage>
</organism>
<evidence type="ECO:0000259" key="2">
    <source>
        <dbReference type="Pfam" id="PF03496"/>
    </source>
</evidence>
<evidence type="ECO:0000256" key="1">
    <source>
        <dbReference type="SAM" id="MobiDB-lite"/>
    </source>
</evidence>
<feature type="domain" description="Phage head morphogenesis" evidence="3">
    <location>
        <begin position="750"/>
        <end position="851"/>
    </location>
</feature>
<dbReference type="RefSeq" id="WP_358131235.1">
    <property type="nucleotide sequence ID" value="NZ_JBFALK010000003.1"/>
</dbReference>
<evidence type="ECO:0000313" key="5">
    <source>
        <dbReference type="Proteomes" id="UP001551675"/>
    </source>
</evidence>
<reference evidence="4 5" key="1">
    <citation type="submission" date="2024-06" db="EMBL/GenBank/DDBJ databases">
        <title>The Natural Products Discovery Center: Release of the First 8490 Sequenced Strains for Exploring Actinobacteria Biosynthetic Diversity.</title>
        <authorList>
            <person name="Kalkreuter E."/>
            <person name="Kautsar S.A."/>
            <person name="Yang D."/>
            <person name="Bader C.D."/>
            <person name="Teijaro C.N."/>
            <person name="Fluegel L."/>
            <person name="Davis C.M."/>
            <person name="Simpson J.R."/>
            <person name="Lauterbach L."/>
            <person name="Steele A.D."/>
            <person name="Gui C."/>
            <person name="Meng S."/>
            <person name="Li G."/>
            <person name="Viehrig K."/>
            <person name="Ye F."/>
            <person name="Su P."/>
            <person name="Kiefer A.F."/>
            <person name="Nichols A."/>
            <person name="Cepeda A.J."/>
            <person name="Yan W."/>
            <person name="Fan B."/>
            <person name="Jiang Y."/>
            <person name="Adhikari A."/>
            <person name="Zheng C.-J."/>
            <person name="Schuster L."/>
            <person name="Cowan T.M."/>
            <person name="Smanski M.J."/>
            <person name="Chevrette M.G."/>
            <person name="De Carvalho L.P.S."/>
            <person name="Shen B."/>
        </authorList>
    </citation>
    <scope>NUCLEOTIDE SEQUENCE [LARGE SCALE GENOMIC DNA]</scope>
    <source>
        <strain evidence="4 5">NPDC050100</strain>
    </source>
</reference>
<sequence>MTRRRRRPQVTKAAGQALQGRVVTFTPEQVQALMQGQGASQTVQPMPRPEEWFRAPFGPGTPLVPSPINAPRPDTGRPEPRLWDYPVSWNLQTGGQRLVPWATLRAAADAPLIRQCIQVRKRGITDLGWDITINQSAIEAAQAEGTSRAEAEAGLRDKLAGDIARLVDFWACPDRGNGFELADWLGSLLEEHLVLDAVAIYPRMTYGGDLFAVELLDGSTIKPLLDERGGRPLPPYPAYQQLVHGFPRGEWTADAGEDGEVSGFPADQLVYKRYTVRTWTPYGYSPTEQALIDMDIYLKRLAWMRDEYTPGVQPEAFMENTGTVQWTPEQLREYERAFNDDVSSNRSRWRFLPPGLTPTDSRDQNERYKPDYDLHLIKLVTSHFGVTLPELGFSEAKGLGSSGWSEGQEAVQHRQSVLPTARWLEALLTGISRKFLGMPAELEFTFLGLEDQDEEVADKVAAERVKSARMTLNEDRDRLGLPRFAIPEADKPAIHTASGPIFLEGTLAAQEAGREAAERMAREGGQPGGQNPPKPGPDQEQPEDTSGDTAKAAAEVETFRRWARKRVEPGRRFEFETDRALILALAPDLADDDRVTWKAAGPAPKARWAGWEHDEALAAHYAPLIADALAGAVDAEQLAADWAAARGLKAADPSDARNWLDGQGIFGRLRSALSRVLRRLWTEAWHLGSRSAQAAATHQPVDWGEWTPGDADAAARLYSGHRGLQDLLDRDGIATIRSISATRMNDLAAILSEGLGEGWSVDRTTREIRGLLSNRERAEMIATTEIARAVSTASLDRYEEAGLEFVEWDTAYDARVCAICKENEDAGPVRIGQPFPGGTFAPPQHPHCRCAPQPVLDPPDIEKRAWDPSKHPRGPDGKFIGRTAFASAAERAIGNEILGERPRRFTNAEATRWLRDHTPKLSHEQRAAVERYTGDGFQETNQALRAGKANASDVAALDSAMKPTEHSMILTRVVQPDAFGYKKPADVKGLVGRKVTDRAYMSTAAGSPYAGGLGGVTMHLVVPKGTPHIPVAALSENKHEREILLGRDLEMVVAKVEPNDRYGVDMFVIVLPKTTEKAAKPDPRQADAQFTDAGPAPKFLLDPEVIDVLFGEDTVTKAGGADRNRGNAEQLRHWYVRGEGAARIGWGTPGDFERCVRIAGEHMANPQGYCANRHREATGEWPGRGRKH</sequence>
<dbReference type="Gene3D" id="3.90.176.10">
    <property type="entry name" value="Toxin ADP-ribosyltransferase, Chain A, domain 1"/>
    <property type="match status" value="1"/>
</dbReference>
<feature type="domain" description="ADP ribosyltransferase" evidence="2">
    <location>
        <begin position="919"/>
        <end position="1060"/>
    </location>
</feature>
<dbReference type="EMBL" id="JBFALK010000003">
    <property type="protein sequence ID" value="MEV0968505.1"/>
    <property type="molecule type" value="Genomic_DNA"/>
</dbReference>
<feature type="region of interest" description="Disordered" evidence="1">
    <location>
        <begin position="510"/>
        <end position="553"/>
    </location>
</feature>
<keyword evidence="5" id="KW-1185">Reference proteome</keyword>
<dbReference type="InterPro" id="IPR003540">
    <property type="entry name" value="ADP-ribosyltransferase"/>
</dbReference>
<dbReference type="InterPro" id="IPR006528">
    <property type="entry name" value="Phage_head_morphogenesis_dom"/>
</dbReference>
<protein>
    <submittedName>
        <fullName evidence="4">ADP-ribosyltransferase</fullName>
    </submittedName>
</protein>
<dbReference type="PROSITE" id="PS51996">
    <property type="entry name" value="TR_MART"/>
    <property type="match status" value="1"/>
</dbReference>
<name>A0ABV3GA50_MICGL</name>
<gene>
    <name evidence="4" type="ORF">AB0I59_07715</name>
</gene>
<dbReference type="Proteomes" id="UP001551675">
    <property type="component" value="Unassembled WGS sequence"/>
</dbReference>
<feature type="compositionally biased region" description="Basic and acidic residues" evidence="1">
    <location>
        <begin position="512"/>
        <end position="522"/>
    </location>
</feature>
<evidence type="ECO:0000259" key="3">
    <source>
        <dbReference type="Pfam" id="PF04233"/>
    </source>
</evidence>
<dbReference type="Pfam" id="PF03496">
    <property type="entry name" value="ADPrib_exo_Tox"/>
    <property type="match status" value="1"/>
</dbReference>
<dbReference type="SUPFAM" id="SSF56399">
    <property type="entry name" value="ADP-ribosylation"/>
    <property type="match status" value="1"/>
</dbReference>